<dbReference type="EMBL" id="JAAZNL010000025">
    <property type="protein sequence ID" value="NMB70078.1"/>
    <property type="molecule type" value="Genomic_DNA"/>
</dbReference>
<feature type="coiled-coil region" evidence="7">
    <location>
        <begin position="220"/>
        <end position="254"/>
    </location>
</feature>
<evidence type="ECO:0000256" key="6">
    <source>
        <dbReference type="RuleBase" id="RU003631"/>
    </source>
</evidence>
<dbReference type="CDD" id="cd01425">
    <property type="entry name" value="RPS2"/>
    <property type="match status" value="1"/>
</dbReference>
<dbReference type="PRINTS" id="PR00395">
    <property type="entry name" value="RIBOSOMALS2"/>
</dbReference>
<evidence type="ECO:0000313" key="9">
    <source>
        <dbReference type="Proteomes" id="UP000526033"/>
    </source>
</evidence>
<dbReference type="GO" id="GO:0003735">
    <property type="term" value="F:structural constituent of ribosome"/>
    <property type="evidence" value="ECO:0007669"/>
    <property type="project" value="InterPro"/>
</dbReference>
<protein>
    <recommendedName>
        <fullName evidence="4 5">Small ribosomal subunit protein uS2</fullName>
    </recommendedName>
</protein>
<dbReference type="Gene3D" id="3.40.50.10490">
    <property type="entry name" value="Glucose-6-phosphate isomerase like protein, domain 1"/>
    <property type="match status" value="1"/>
</dbReference>
<dbReference type="AlphaFoldDB" id="A0A7X9DKG5"/>
<evidence type="ECO:0000256" key="1">
    <source>
        <dbReference type="ARBA" id="ARBA00006242"/>
    </source>
</evidence>
<dbReference type="PANTHER" id="PTHR12534">
    <property type="entry name" value="30S RIBOSOMAL PROTEIN S2 PROKARYOTIC AND ORGANELLAR"/>
    <property type="match status" value="1"/>
</dbReference>
<dbReference type="PROSITE" id="PS00963">
    <property type="entry name" value="RIBOSOMAL_S2_2"/>
    <property type="match status" value="1"/>
</dbReference>
<proteinExistence type="inferred from homology"/>
<dbReference type="Pfam" id="PF00318">
    <property type="entry name" value="Ribosomal_S2"/>
    <property type="match status" value="1"/>
</dbReference>
<dbReference type="PANTHER" id="PTHR12534:SF0">
    <property type="entry name" value="SMALL RIBOSOMAL SUBUNIT PROTEIN US2M"/>
    <property type="match status" value="1"/>
</dbReference>
<comment type="caution">
    <text evidence="8">The sequence shown here is derived from an EMBL/GenBank/DDBJ whole genome shotgun (WGS) entry which is preliminary data.</text>
</comment>
<gene>
    <name evidence="5 8" type="primary">rpsB</name>
    <name evidence="8" type="ORF">GYA27_02650</name>
</gene>
<dbReference type="InterPro" id="IPR023591">
    <property type="entry name" value="Ribosomal_uS2_flav_dom_sf"/>
</dbReference>
<dbReference type="Gene3D" id="1.10.287.610">
    <property type="entry name" value="Helix hairpin bin"/>
    <property type="match status" value="1"/>
</dbReference>
<organism evidence="8 9">
    <name type="scientific">candidate division WWE3 bacterium</name>
    <dbReference type="NCBI Taxonomy" id="2053526"/>
    <lineage>
        <taxon>Bacteria</taxon>
        <taxon>Katanobacteria</taxon>
    </lineage>
</organism>
<dbReference type="Proteomes" id="UP000526033">
    <property type="component" value="Unassembled WGS sequence"/>
</dbReference>
<evidence type="ECO:0000256" key="7">
    <source>
        <dbReference type="SAM" id="Coils"/>
    </source>
</evidence>
<accession>A0A7X9DKG5</accession>
<evidence type="ECO:0000256" key="4">
    <source>
        <dbReference type="ARBA" id="ARBA00035256"/>
    </source>
</evidence>
<dbReference type="GO" id="GO:0006412">
    <property type="term" value="P:translation"/>
    <property type="evidence" value="ECO:0007669"/>
    <property type="project" value="UniProtKB-UniRule"/>
</dbReference>
<dbReference type="NCBIfam" id="TIGR01011">
    <property type="entry name" value="rpsB_bact"/>
    <property type="match status" value="1"/>
</dbReference>
<sequence length="293" mass="33044">MKYKTPKIEELFEAGAHYGHQVRRWHPRMSKYIYSAKDNVHIIDLEQTEKLIAKAAEFLHEVAKKGDQIIFVGTKRQARGIIEDNAKKCGALWVNERWLGGTMTNYKTIKKNVDKLLTHIRKREAGEYSKYTKKERLLIDREVEKLQKIVGGLTNLNGIPAAIVVVDPRKEKTAVNESNKMHVPVVSLVDTNSDPSGVDYIIPCNDDAIKSLSLIVGSLADAIEDGYKEFEKDKEKIKADKAAADKKAKEEAEEIRPIIVKGVEVTEEVADKVIKEAVKKEKPLEKDIVEAIS</sequence>
<dbReference type="GO" id="GO:0022627">
    <property type="term" value="C:cytosolic small ribosomal subunit"/>
    <property type="evidence" value="ECO:0007669"/>
    <property type="project" value="TreeGrafter"/>
</dbReference>
<dbReference type="InterPro" id="IPR001865">
    <property type="entry name" value="Ribosomal_uS2"/>
</dbReference>
<comment type="similarity">
    <text evidence="1 5 6">Belongs to the universal ribosomal protein uS2 family.</text>
</comment>
<dbReference type="InterPro" id="IPR005706">
    <property type="entry name" value="Ribosomal_uS2_bac/mit/plastid"/>
</dbReference>
<dbReference type="HAMAP" id="MF_00291_B">
    <property type="entry name" value="Ribosomal_uS2_B"/>
    <property type="match status" value="1"/>
</dbReference>
<name>A0A7X9DKG5_UNCKA</name>
<keyword evidence="7" id="KW-0175">Coiled coil</keyword>
<dbReference type="SUPFAM" id="SSF52313">
    <property type="entry name" value="Ribosomal protein S2"/>
    <property type="match status" value="1"/>
</dbReference>
<evidence type="ECO:0000256" key="3">
    <source>
        <dbReference type="ARBA" id="ARBA00023274"/>
    </source>
</evidence>
<evidence type="ECO:0000256" key="5">
    <source>
        <dbReference type="HAMAP-Rule" id="MF_00291"/>
    </source>
</evidence>
<dbReference type="InterPro" id="IPR018130">
    <property type="entry name" value="Ribosomal_uS2_CS"/>
</dbReference>
<evidence type="ECO:0000256" key="2">
    <source>
        <dbReference type="ARBA" id="ARBA00022980"/>
    </source>
</evidence>
<keyword evidence="3 5" id="KW-0687">Ribonucleoprotein</keyword>
<reference evidence="8 9" key="1">
    <citation type="journal article" date="2020" name="Biotechnol. Biofuels">
        <title>New insights from the biogas microbiome by comprehensive genome-resolved metagenomics of nearly 1600 species originating from multiple anaerobic digesters.</title>
        <authorList>
            <person name="Campanaro S."/>
            <person name="Treu L."/>
            <person name="Rodriguez-R L.M."/>
            <person name="Kovalovszki A."/>
            <person name="Ziels R.M."/>
            <person name="Maus I."/>
            <person name="Zhu X."/>
            <person name="Kougias P.G."/>
            <person name="Basile A."/>
            <person name="Luo G."/>
            <person name="Schluter A."/>
            <person name="Konstantinidis K.T."/>
            <person name="Angelidaki I."/>
        </authorList>
    </citation>
    <scope>NUCLEOTIDE SEQUENCE [LARGE SCALE GENOMIC DNA]</scope>
    <source>
        <strain evidence="8">AS27yjCOA_165</strain>
    </source>
</reference>
<evidence type="ECO:0000313" key="8">
    <source>
        <dbReference type="EMBL" id="NMB70078.1"/>
    </source>
</evidence>
<keyword evidence="2 5" id="KW-0689">Ribosomal protein</keyword>